<feature type="compositionally biased region" description="Basic residues" evidence="7">
    <location>
        <begin position="207"/>
        <end position="216"/>
    </location>
</feature>
<evidence type="ECO:0000256" key="2">
    <source>
        <dbReference type="ARBA" id="ARBA00023015"/>
    </source>
</evidence>
<keyword evidence="6" id="KW-0539">Nucleus</keyword>
<reference evidence="9" key="1">
    <citation type="journal article" date="2011" name="Plant J.">
        <title>Members of the RKD transcription factor family induce an egg cell-like gene expression program.</title>
        <authorList>
            <person name="Koszegi D."/>
            <person name="Johnston A.J."/>
            <person name="Rutten T."/>
            <person name="Czihal A."/>
            <person name="Altschmied L."/>
            <person name="Kumlehn J."/>
            <person name="Wust S.E."/>
            <person name="Kirioukhova O."/>
            <person name="Gheyselinck J."/>
            <person name="Grossniklaus U."/>
            <person name="Baumlein H."/>
        </authorList>
    </citation>
    <scope>NUCLEOTIDE SEQUENCE</scope>
</reference>
<evidence type="ECO:0000256" key="7">
    <source>
        <dbReference type="SAM" id="MobiDB-lite"/>
    </source>
</evidence>
<evidence type="ECO:0000259" key="8">
    <source>
        <dbReference type="PROSITE" id="PS51519"/>
    </source>
</evidence>
<evidence type="ECO:0000313" key="9">
    <source>
        <dbReference type="EMBL" id="AEB26835.1"/>
    </source>
</evidence>
<proteinExistence type="predicted"/>
<dbReference type="AlphaFoldDB" id="F5CJE2"/>
<evidence type="ECO:0000256" key="1">
    <source>
        <dbReference type="ARBA" id="ARBA00004049"/>
    </source>
</evidence>
<dbReference type="EMBL" id="JF714946">
    <property type="protein sequence ID" value="AEB26835.1"/>
    <property type="molecule type" value="Genomic_DNA"/>
</dbReference>
<organism evidence="9">
    <name type="scientific">Triticum aestivum</name>
    <name type="common">Wheat</name>
    <dbReference type="NCBI Taxonomy" id="4565"/>
    <lineage>
        <taxon>Eukaryota</taxon>
        <taxon>Viridiplantae</taxon>
        <taxon>Streptophyta</taxon>
        <taxon>Embryophyta</taxon>
        <taxon>Tracheophyta</taxon>
        <taxon>Spermatophyta</taxon>
        <taxon>Magnoliopsida</taxon>
        <taxon>Liliopsida</taxon>
        <taxon>Poales</taxon>
        <taxon>Poaceae</taxon>
        <taxon>BOP clade</taxon>
        <taxon>Pooideae</taxon>
        <taxon>Triticodae</taxon>
        <taxon>Triticeae</taxon>
        <taxon>Triticinae</taxon>
        <taxon>Triticum</taxon>
    </lineage>
</organism>
<dbReference type="InterPro" id="IPR044607">
    <property type="entry name" value="RKD-like"/>
</dbReference>
<evidence type="ECO:0000256" key="3">
    <source>
        <dbReference type="ARBA" id="ARBA00023054"/>
    </source>
</evidence>
<evidence type="ECO:0000256" key="5">
    <source>
        <dbReference type="ARBA" id="ARBA00023163"/>
    </source>
</evidence>
<protein>
    <submittedName>
        <fullName evidence="9">RWP-RK domain containing protein</fullName>
    </submittedName>
</protein>
<evidence type="ECO:0000256" key="6">
    <source>
        <dbReference type="ARBA" id="ARBA00023242"/>
    </source>
</evidence>
<evidence type="ECO:0000256" key="4">
    <source>
        <dbReference type="ARBA" id="ARBA00023125"/>
    </source>
</evidence>
<dbReference type="PANTHER" id="PTHR46373">
    <property type="entry name" value="PROTEIN RKD4"/>
    <property type="match status" value="1"/>
</dbReference>
<dbReference type="GO" id="GO:0003677">
    <property type="term" value="F:DNA binding"/>
    <property type="evidence" value="ECO:0007669"/>
    <property type="project" value="UniProtKB-KW"/>
</dbReference>
<keyword evidence="3" id="KW-0175">Coiled coil</keyword>
<dbReference type="PANTHER" id="PTHR46373:SF2">
    <property type="entry name" value="RWP-RK DOMAIN-CONTAINING PROTEIN"/>
    <property type="match status" value="1"/>
</dbReference>
<dbReference type="PROSITE" id="PS51519">
    <property type="entry name" value="RWP_RK"/>
    <property type="match status" value="1"/>
</dbReference>
<dbReference type="Pfam" id="PF02042">
    <property type="entry name" value="RWP-RK"/>
    <property type="match status" value="1"/>
</dbReference>
<sequence>MEMQQYFGGCGDGDADWFHQLALLPPLPVSSSLPPLPMSEGSCLPMAAAAPTLPLGDCSSALMIRPEEQMGCLQMIPPQAVADDEYSSYATNNVDVLPPFPAGLDDPTAGLDDALLMESFRDIDLEEFADAVGPKIKTEPLDDAMVPADHDFAAQVQQARPVVIMNQQQLNAPHGVRLLNDPDDDDSAVVAGGYEAAAVGCAEQKRVRPAPRRVRKSSGGSRPAAGGKSLDHIGFEELRTYFYMPITKAAREMNVGLTVLKKRCRELGVARWPHRKMKSLRSLILNIQDMGKGATSPAAVQGELEALERYCAIMEENPAIELTEQTKKLRQACFKENYKRRRAAASVNLLEHCYNDLGSHEQQMPLPQMGFFGF</sequence>
<accession>F5CJE2</accession>
<keyword evidence="5" id="KW-0804">Transcription</keyword>
<name>F5CJE2_WHEAT</name>
<keyword evidence="2" id="KW-0805">Transcription regulation</keyword>
<dbReference type="GO" id="GO:0003700">
    <property type="term" value="F:DNA-binding transcription factor activity"/>
    <property type="evidence" value="ECO:0007669"/>
    <property type="project" value="InterPro"/>
</dbReference>
<keyword evidence="4" id="KW-0238">DNA-binding</keyword>
<feature type="domain" description="RWP-RK" evidence="8">
    <location>
        <begin position="216"/>
        <end position="302"/>
    </location>
</feature>
<gene>
    <name evidence="9" type="primary">RKD1</name>
</gene>
<feature type="region of interest" description="Disordered" evidence="7">
    <location>
        <begin position="207"/>
        <end position="229"/>
    </location>
</feature>
<comment type="function">
    <text evidence="1">Putative transcription factor.</text>
</comment>
<dbReference type="InterPro" id="IPR003035">
    <property type="entry name" value="RWP-RK_dom"/>
</dbReference>